<keyword evidence="3" id="KW-0677">Repeat</keyword>
<feature type="region of interest" description="Disordered" evidence="5">
    <location>
        <begin position="299"/>
        <end position="325"/>
    </location>
</feature>
<dbReference type="InterPro" id="IPR039085">
    <property type="entry name" value="DCA10"/>
</dbReference>
<name>A0A2C9K5I5_BIOGL</name>
<dbReference type="PANTHER" id="PTHR14588">
    <property type="entry name" value="DDB1- AND CUL4-ASSOCIATED FACTOR 10"/>
    <property type="match status" value="1"/>
</dbReference>
<dbReference type="STRING" id="6526.A0A2C9K5I5"/>
<keyword evidence="2 4" id="KW-0853">WD repeat</keyword>
<gene>
    <name evidence="6" type="primary">106052163</name>
</gene>
<dbReference type="GO" id="GO:0080008">
    <property type="term" value="C:Cul4-RING E3 ubiquitin ligase complex"/>
    <property type="evidence" value="ECO:0007669"/>
    <property type="project" value="TreeGrafter"/>
</dbReference>
<evidence type="ECO:0000256" key="1">
    <source>
        <dbReference type="ARBA" id="ARBA00005903"/>
    </source>
</evidence>
<dbReference type="OrthoDB" id="20669at2759"/>
<dbReference type="InterPro" id="IPR001680">
    <property type="entry name" value="WD40_rpt"/>
</dbReference>
<comment type="similarity">
    <text evidence="1">Belongs to the WD repeat DCAF10 family.</text>
</comment>
<dbReference type="EnsemblMetazoa" id="BGLB013549-RB">
    <property type="protein sequence ID" value="BGLB013549-PB"/>
    <property type="gene ID" value="BGLB013549"/>
</dbReference>
<dbReference type="InterPro" id="IPR019775">
    <property type="entry name" value="WD40_repeat_CS"/>
</dbReference>
<evidence type="ECO:0000256" key="3">
    <source>
        <dbReference type="ARBA" id="ARBA00022737"/>
    </source>
</evidence>
<dbReference type="RefSeq" id="XP_013062921.2">
    <property type="nucleotide sequence ID" value="XM_013207467.2"/>
</dbReference>
<feature type="compositionally biased region" description="Basic and acidic residues" evidence="5">
    <location>
        <begin position="352"/>
        <end position="365"/>
    </location>
</feature>
<feature type="region of interest" description="Disordered" evidence="5">
    <location>
        <begin position="434"/>
        <end position="491"/>
    </location>
</feature>
<organism evidence="6 7">
    <name type="scientific">Biomphalaria glabrata</name>
    <name type="common">Bloodfluke planorb</name>
    <name type="synonym">Freshwater snail</name>
    <dbReference type="NCBI Taxonomy" id="6526"/>
    <lineage>
        <taxon>Eukaryota</taxon>
        <taxon>Metazoa</taxon>
        <taxon>Spiralia</taxon>
        <taxon>Lophotrochozoa</taxon>
        <taxon>Mollusca</taxon>
        <taxon>Gastropoda</taxon>
        <taxon>Heterobranchia</taxon>
        <taxon>Euthyneura</taxon>
        <taxon>Panpulmonata</taxon>
        <taxon>Hygrophila</taxon>
        <taxon>Lymnaeoidea</taxon>
        <taxon>Planorbidae</taxon>
        <taxon>Biomphalaria</taxon>
    </lineage>
</organism>
<evidence type="ECO:0000256" key="5">
    <source>
        <dbReference type="SAM" id="MobiDB-lite"/>
    </source>
</evidence>
<dbReference type="InterPro" id="IPR036322">
    <property type="entry name" value="WD40_repeat_dom_sf"/>
</dbReference>
<feature type="repeat" description="WD" evidence="4">
    <location>
        <begin position="131"/>
        <end position="172"/>
    </location>
</feature>
<dbReference type="VEuPathDB" id="VectorBase:BGLB013549"/>
<feature type="repeat" description="WD" evidence="4">
    <location>
        <begin position="89"/>
        <end position="122"/>
    </location>
</feature>
<dbReference type="PANTHER" id="PTHR14588:SF2">
    <property type="entry name" value="DDB1- AND CUL4-ASSOCIATED FACTOR 10"/>
    <property type="match status" value="1"/>
</dbReference>
<feature type="compositionally biased region" description="Polar residues" evidence="5">
    <location>
        <begin position="434"/>
        <end position="457"/>
    </location>
</feature>
<dbReference type="AlphaFoldDB" id="A0A2C9K5I5"/>
<evidence type="ECO:0000256" key="2">
    <source>
        <dbReference type="ARBA" id="ARBA00022574"/>
    </source>
</evidence>
<dbReference type="KEGG" id="bgt:106052163"/>
<evidence type="ECO:0000313" key="7">
    <source>
        <dbReference type="Proteomes" id="UP000076420"/>
    </source>
</evidence>
<dbReference type="Gene3D" id="2.130.10.10">
    <property type="entry name" value="YVTN repeat-like/Quinoprotein amine dehydrogenase"/>
    <property type="match status" value="1"/>
</dbReference>
<dbReference type="PROSITE" id="PS00678">
    <property type="entry name" value="WD_REPEATS_1"/>
    <property type="match status" value="1"/>
</dbReference>
<dbReference type="Proteomes" id="UP000076420">
    <property type="component" value="Unassembled WGS sequence"/>
</dbReference>
<dbReference type="Pfam" id="PF00400">
    <property type="entry name" value="WD40"/>
    <property type="match status" value="3"/>
</dbReference>
<evidence type="ECO:0000313" key="6">
    <source>
        <dbReference type="EnsemblMetazoa" id="BGLB013549-PB"/>
    </source>
</evidence>
<dbReference type="InterPro" id="IPR015943">
    <property type="entry name" value="WD40/YVTN_repeat-like_dom_sf"/>
</dbReference>
<protein>
    <submittedName>
        <fullName evidence="6">Uncharacterized protein</fullName>
    </submittedName>
</protein>
<accession>A0A2C9K5I5</accession>
<evidence type="ECO:0000256" key="4">
    <source>
        <dbReference type="PROSITE-ProRule" id="PRU00221"/>
    </source>
</evidence>
<dbReference type="PROSITE" id="PS50294">
    <property type="entry name" value="WD_REPEATS_REGION"/>
    <property type="match status" value="2"/>
</dbReference>
<reference evidence="6" key="1">
    <citation type="submission" date="2020-05" db="UniProtKB">
        <authorList>
            <consortium name="EnsemblMetazoa"/>
        </authorList>
    </citation>
    <scope>IDENTIFICATION</scope>
    <source>
        <strain evidence="6">BB02</strain>
    </source>
</reference>
<proteinExistence type="inferred from homology"/>
<feature type="region of interest" description="Disordered" evidence="5">
    <location>
        <begin position="352"/>
        <end position="383"/>
    </location>
</feature>
<dbReference type="VEuPathDB" id="VectorBase:BGLAX_038281"/>
<sequence length="598" mass="67349">MNTFLLDYIGARELGKPKILNWKEHLYSSLYAAVKPTQVTETTPSEGLDWGAIFGFGFSPDGSLLAAACENKCMLMYDPHNARLINRRFKTHTDCVNCIRFLDDRMFATCSDDNTVRLWDTRFLNHEIKIMKGHTSWVKSIEYCSSEGKLLTSGFDGNIFSWNINNYSETEKGELLLNANGIMRMKVTPDEKKMIIATIGGFLLLIHDLDLVTLREDLKGFKPNFYYAMDLFNKFSYNTSKSNPVFIRERNRVEIISDFPGDDTAESISTIQVHPQGWCIASRNTTSDEKSEWTSIHDIQTLDNQTDSASSDEETSGPSSSVNRHASERWYLNPRPIFDLWRMENVELNERSSDEELSEDSRDYADQNFPFNSPSPQTDSSSSEFLIPISQDQRNDSDSVNESNSYNTFRQTLGNSFINLLNDSLMYSNPTHISGSQDTHNSGPNIGSQANVTSEIAGSSPRVPTASEEERPEVDGTAHRRHLLSNSRKAKATKYKKRRLLFYSEEPNVGRGFIKEQSFSSDGKVLASPFANSVRLLGFNHSCSELCDIVPKKPRQLCQVAMTVGHSSTILASTFSPVHCMFVAGARDGSICFCSPRF</sequence>
<feature type="compositionally biased region" description="Low complexity" evidence="5">
    <location>
        <begin position="374"/>
        <end position="383"/>
    </location>
</feature>
<dbReference type="SMART" id="SM00320">
    <property type="entry name" value="WD40"/>
    <property type="match status" value="4"/>
</dbReference>
<dbReference type="PROSITE" id="PS50082">
    <property type="entry name" value="WD_REPEATS_2"/>
    <property type="match status" value="2"/>
</dbReference>
<dbReference type="SUPFAM" id="SSF50978">
    <property type="entry name" value="WD40 repeat-like"/>
    <property type="match status" value="1"/>
</dbReference>
<feature type="compositionally biased region" description="Basic residues" evidence="5">
    <location>
        <begin position="479"/>
        <end position="491"/>
    </location>
</feature>